<evidence type="ECO:0000313" key="2">
    <source>
        <dbReference type="Proteomes" id="UP000823775"/>
    </source>
</evidence>
<keyword evidence="2" id="KW-1185">Reference proteome</keyword>
<comment type="caution">
    <text evidence="1">The sequence shown here is derived from an EMBL/GenBank/DDBJ whole genome shotgun (WGS) entry which is preliminary data.</text>
</comment>
<dbReference type="EMBL" id="JACEIK010003575">
    <property type="protein sequence ID" value="MCD9642285.1"/>
    <property type="molecule type" value="Genomic_DNA"/>
</dbReference>
<dbReference type="Proteomes" id="UP000823775">
    <property type="component" value="Unassembled WGS sequence"/>
</dbReference>
<organism evidence="1 2">
    <name type="scientific">Datura stramonium</name>
    <name type="common">Jimsonweed</name>
    <name type="synonym">Common thornapple</name>
    <dbReference type="NCBI Taxonomy" id="4076"/>
    <lineage>
        <taxon>Eukaryota</taxon>
        <taxon>Viridiplantae</taxon>
        <taxon>Streptophyta</taxon>
        <taxon>Embryophyta</taxon>
        <taxon>Tracheophyta</taxon>
        <taxon>Spermatophyta</taxon>
        <taxon>Magnoliopsida</taxon>
        <taxon>eudicotyledons</taxon>
        <taxon>Gunneridae</taxon>
        <taxon>Pentapetalae</taxon>
        <taxon>asterids</taxon>
        <taxon>lamiids</taxon>
        <taxon>Solanales</taxon>
        <taxon>Solanaceae</taxon>
        <taxon>Solanoideae</taxon>
        <taxon>Datureae</taxon>
        <taxon>Datura</taxon>
    </lineage>
</organism>
<gene>
    <name evidence="1" type="ORF">HAX54_028987</name>
</gene>
<evidence type="ECO:0000313" key="1">
    <source>
        <dbReference type="EMBL" id="MCD9642285.1"/>
    </source>
</evidence>
<protein>
    <submittedName>
        <fullName evidence="1">Uncharacterized protein</fullName>
    </submittedName>
</protein>
<reference evidence="1 2" key="1">
    <citation type="journal article" date="2021" name="BMC Genomics">
        <title>Datura genome reveals duplications of psychoactive alkaloid biosynthetic genes and high mutation rate following tissue culture.</title>
        <authorList>
            <person name="Rajewski A."/>
            <person name="Carter-House D."/>
            <person name="Stajich J."/>
            <person name="Litt A."/>
        </authorList>
    </citation>
    <scope>NUCLEOTIDE SEQUENCE [LARGE SCALE GENOMIC DNA]</scope>
    <source>
        <strain evidence="1">AR-01</strain>
    </source>
</reference>
<accession>A0ABS8V8G7</accession>
<sequence length="136" mass="15507">MKLSPYQSDQHDVTQVLRPFCSDFAFYPRHTREPQENVLIHGDKGKAPMGTDTDKEFDLAEEERISRLLFGLEEMEAYYLSFKEKRSITEEARSNVTLSRLTYPISIDNSKYGIGSFHSALGPLLPRVGAGVFFLL</sequence>
<name>A0ABS8V8G7_DATST</name>
<proteinExistence type="predicted"/>